<dbReference type="InterPro" id="IPR011604">
    <property type="entry name" value="PDDEXK-like_dom_sf"/>
</dbReference>
<reference evidence="1" key="1">
    <citation type="journal article" date="2015" name="Nature">
        <title>Complex archaea that bridge the gap between prokaryotes and eukaryotes.</title>
        <authorList>
            <person name="Spang A."/>
            <person name="Saw J.H."/>
            <person name="Jorgensen S.L."/>
            <person name="Zaremba-Niedzwiedzka K."/>
            <person name="Martijn J."/>
            <person name="Lind A.E."/>
            <person name="van Eijk R."/>
            <person name="Schleper C."/>
            <person name="Guy L."/>
            <person name="Ettema T.J."/>
        </authorList>
    </citation>
    <scope>NUCLEOTIDE SEQUENCE</scope>
</reference>
<evidence type="ECO:0008006" key="2">
    <source>
        <dbReference type="Google" id="ProtNLM"/>
    </source>
</evidence>
<proteinExistence type="predicted"/>
<organism evidence="1">
    <name type="scientific">marine sediment metagenome</name>
    <dbReference type="NCBI Taxonomy" id="412755"/>
    <lineage>
        <taxon>unclassified sequences</taxon>
        <taxon>metagenomes</taxon>
        <taxon>ecological metagenomes</taxon>
    </lineage>
</organism>
<sequence>MIVDKLYVGEHTPWSPLSKGIFRMSGAEQCTRRAGYQFLRTPEDEEFVPGIEDFKAVVLAEGNLHETEVVRRIQQASFKIWNFGQGQAWTRYRFEKQFWRGYPDLFVEIDEKAYGVEIKSTGDELFNDYASKAREVLPGRFILDDQTVLHDSAFPYMGQIQMYLHSEAIVEEGIDQWLLVLKNRDNGAMLECLIEKDSVYLESIITRWKYFWVYVTAGRLPKQNFEETSKQCQLCPFKERCWSN</sequence>
<evidence type="ECO:0000313" key="1">
    <source>
        <dbReference type="EMBL" id="KKN75315.1"/>
    </source>
</evidence>
<gene>
    <name evidence="1" type="ORF">LCGC14_0381670</name>
</gene>
<protein>
    <recommendedName>
        <fullName evidence="2">PD-(D/E)XK endonuclease-like domain-containing protein</fullName>
    </recommendedName>
</protein>
<dbReference type="AlphaFoldDB" id="A0A0F9T1X6"/>
<dbReference type="Gene3D" id="3.90.320.10">
    <property type="match status" value="1"/>
</dbReference>
<name>A0A0F9T1X6_9ZZZZ</name>
<dbReference type="EMBL" id="LAZR01000312">
    <property type="protein sequence ID" value="KKN75315.1"/>
    <property type="molecule type" value="Genomic_DNA"/>
</dbReference>
<comment type="caution">
    <text evidence="1">The sequence shown here is derived from an EMBL/GenBank/DDBJ whole genome shotgun (WGS) entry which is preliminary data.</text>
</comment>
<accession>A0A0F9T1X6</accession>